<feature type="domain" description="Tyr recombinase" evidence="4">
    <location>
        <begin position="171"/>
        <end position="370"/>
    </location>
</feature>
<evidence type="ECO:0000313" key="7">
    <source>
        <dbReference type="Proteomes" id="UP001180842"/>
    </source>
</evidence>
<dbReference type="Pfam" id="PF00589">
    <property type="entry name" value="Phage_integrase"/>
    <property type="match status" value="1"/>
</dbReference>
<evidence type="ECO:0000259" key="4">
    <source>
        <dbReference type="PROSITE" id="PS51898"/>
    </source>
</evidence>
<dbReference type="InterPro" id="IPR010998">
    <property type="entry name" value="Integrase_recombinase_N"/>
</dbReference>
<name>A0AAE4I473_9ENTE</name>
<dbReference type="EMBL" id="JARQAZ010000007">
    <property type="protein sequence ID" value="MDT2770992.1"/>
    <property type="molecule type" value="Genomic_DNA"/>
</dbReference>
<evidence type="ECO:0000313" key="5">
    <source>
        <dbReference type="EMBL" id="MDT2737579.1"/>
    </source>
</evidence>
<dbReference type="InterPro" id="IPR013762">
    <property type="entry name" value="Integrase-like_cat_sf"/>
</dbReference>
<protein>
    <submittedName>
        <fullName evidence="5">Tyrosine-type recombinase/integrase</fullName>
    </submittedName>
</protein>
<dbReference type="InterPro" id="IPR025269">
    <property type="entry name" value="SAM-like_dom"/>
</dbReference>
<dbReference type="Proteomes" id="UP001269061">
    <property type="component" value="Unassembled WGS sequence"/>
</dbReference>
<dbReference type="Proteomes" id="UP001180842">
    <property type="component" value="Unassembled WGS sequence"/>
</dbReference>
<dbReference type="GO" id="GO:0003677">
    <property type="term" value="F:DNA binding"/>
    <property type="evidence" value="ECO:0007669"/>
    <property type="project" value="UniProtKB-KW"/>
</dbReference>
<comment type="similarity">
    <text evidence="1">Belongs to the 'phage' integrase family.</text>
</comment>
<dbReference type="Gene3D" id="1.10.443.10">
    <property type="entry name" value="Intergrase catalytic core"/>
    <property type="match status" value="1"/>
</dbReference>
<comment type="caution">
    <text evidence="5">The sequence shown here is derived from an EMBL/GenBank/DDBJ whole genome shotgun (WGS) entry which is preliminary data.</text>
</comment>
<dbReference type="PROSITE" id="PS51898">
    <property type="entry name" value="TYR_RECOMBINASE"/>
    <property type="match status" value="1"/>
</dbReference>
<dbReference type="Pfam" id="PF13102">
    <property type="entry name" value="Phage_int_SAM_5"/>
    <property type="match status" value="1"/>
</dbReference>
<dbReference type="GO" id="GO:0006310">
    <property type="term" value="P:DNA recombination"/>
    <property type="evidence" value="ECO:0007669"/>
    <property type="project" value="UniProtKB-KW"/>
</dbReference>
<dbReference type="EMBL" id="JARQAI010000017">
    <property type="protein sequence ID" value="MDT2737579.1"/>
    <property type="molecule type" value="Genomic_DNA"/>
</dbReference>
<keyword evidence="2" id="KW-0238">DNA-binding</keyword>
<dbReference type="PANTHER" id="PTHR30349">
    <property type="entry name" value="PHAGE INTEGRASE-RELATED"/>
    <property type="match status" value="1"/>
</dbReference>
<evidence type="ECO:0000313" key="6">
    <source>
        <dbReference type="EMBL" id="MDT2770992.1"/>
    </source>
</evidence>
<dbReference type="AlphaFoldDB" id="A0AAE4I473"/>
<keyword evidence="8" id="KW-1185">Reference proteome</keyword>
<evidence type="ECO:0000256" key="2">
    <source>
        <dbReference type="ARBA" id="ARBA00023125"/>
    </source>
</evidence>
<dbReference type="InterPro" id="IPR011010">
    <property type="entry name" value="DNA_brk_join_enz"/>
</dbReference>
<evidence type="ECO:0000256" key="3">
    <source>
        <dbReference type="ARBA" id="ARBA00023172"/>
    </source>
</evidence>
<sequence>MAEPKMIKKGKWKLRTRYKDPLTNEWSEKNFTGSTRAEVKEKETDFLSKLMNGENMKKVGLVTFFNQYIDTFKRGKISPGRIAKYELAAKYVEEYFGKKKTLNSLSKYNYQSYLNWLASTDGPNKQGLSKTTVADQHTIFKTAILEAIDMGYLRANPTRNVKITGRQATHSTETTLSQEDAEKLKNTILEATDTAAKYFCLVQFYTGARYQEVAALKWDSDIDEKNEQIIIDEAFKYDGGIYRFGTTKTNAGYRKIDVHRHLFKYLKKWKTVQAQDIISGKLLNPHNLLFVTNNTYPISNSAINKYLKYWCEKAGVPRIRSHSFRHIRSDFFTLSETDPIYIKDQLGHASIRQSYEYASATEERRQKNKKKFESFFEEIL</sequence>
<keyword evidence="3" id="KW-0233">DNA recombination</keyword>
<dbReference type="GO" id="GO:0015074">
    <property type="term" value="P:DNA integration"/>
    <property type="evidence" value="ECO:0007669"/>
    <property type="project" value="InterPro"/>
</dbReference>
<accession>A0AAE4I473</accession>
<proteinExistence type="inferred from homology"/>
<reference evidence="5 8" key="1">
    <citation type="submission" date="2023-03" db="EMBL/GenBank/DDBJ databases">
        <authorList>
            <person name="Shen W."/>
            <person name="Cai J."/>
        </authorList>
    </citation>
    <scope>NUCLEOTIDE SEQUENCE</scope>
    <source>
        <strain evidence="5">P69-2</strain>
        <strain evidence="6 8">Y59</strain>
    </source>
</reference>
<gene>
    <name evidence="5" type="ORF">P7H00_10695</name>
    <name evidence="6" type="ORF">P7H46_09090</name>
</gene>
<dbReference type="InterPro" id="IPR050090">
    <property type="entry name" value="Tyrosine_recombinase_XerCD"/>
</dbReference>
<dbReference type="InterPro" id="IPR002104">
    <property type="entry name" value="Integrase_catalytic"/>
</dbReference>
<evidence type="ECO:0000313" key="8">
    <source>
        <dbReference type="Proteomes" id="UP001269061"/>
    </source>
</evidence>
<dbReference type="RefSeq" id="WP_311797237.1">
    <property type="nucleotide sequence ID" value="NZ_JARQAI010000017.1"/>
</dbReference>
<organism evidence="5 7">
    <name type="scientific">Enterococcus pseudoavium</name>
    <dbReference type="NCBI Taxonomy" id="44007"/>
    <lineage>
        <taxon>Bacteria</taxon>
        <taxon>Bacillati</taxon>
        <taxon>Bacillota</taxon>
        <taxon>Bacilli</taxon>
        <taxon>Lactobacillales</taxon>
        <taxon>Enterococcaceae</taxon>
        <taxon>Enterococcus</taxon>
    </lineage>
</organism>
<dbReference type="Gene3D" id="1.10.150.130">
    <property type="match status" value="1"/>
</dbReference>
<evidence type="ECO:0000256" key="1">
    <source>
        <dbReference type="ARBA" id="ARBA00008857"/>
    </source>
</evidence>
<dbReference type="CDD" id="cd01189">
    <property type="entry name" value="INT_ICEBs1_C_like"/>
    <property type="match status" value="1"/>
</dbReference>
<dbReference type="PANTHER" id="PTHR30349:SF64">
    <property type="entry name" value="PROPHAGE INTEGRASE INTD-RELATED"/>
    <property type="match status" value="1"/>
</dbReference>
<dbReference type="SUPFAM" id="SSF56349">
    <property type="entry name" value="DNA breaking-rejoining enzymes"/>
    <property type="match status" value="1"/>
</dbReference>